<proteinExistence type="predicted"/>
<keyword evidence="3" id="KW-1185">Reference proteome</keyword>
<dbReference type="AlphaFoldDB" id="A0A816DQK9"/>
<reference evidence="2" key="1">
    <citation type="submission" date="2021-02" db="EMBL/GenBank/DDBJ databases">
        <authorList>
            <person name="Nowell W R."/>
        </authorList>
    </citation>
    <scope>NUCLEOTIDE SEQUENCE</scope>
</reference>
<dbReference type="Proteomes" id="UP000663870">
    <property type="component" value="Unassembled WGS sequence"/>
</dbReference>
<protein>
    <submittedName>
        <fullName evidence="2">Uncharacterized protein</fullName>
    </submittedName>
</protein>
<gene>
    <name evidence="2" type="ORF">JXQ802_LOCUS53324</name>
    <name evidence="1" type="ORF">PYM288_LOCUS36935</name>
</gene>
<name>A0A816DQK9_9BILA</name>
<organism evidence="2 3">
    <name type="scientific">Rotaria sordida</name>
    <dbReference type="NCBI Taxonomy" id="392033"/>
    <lineage>
        <taxon>Eukaryota</taxon>
        <taxon>Metazoa</taxon>
        <taxon>Spiralia</taxon>
        <taxon>Gnathifera</taxon>
        <taxon>Rotifera</taxon>
        <taxon>Eurotatoria</taxon>
        <taxon>Bdelloidea</taxon>
        <taxon>Philodinida</taxon>
        <taxon>Philodinidae</taxon>
        <taxon>Rotaria</taxon>
    </lineage>
</organism>
<accession>A0A816DQK9</accession>
<evidence type="ECO:0000313" key="3">
    <source>
        <dbReference type="Proteomes" id="UP000663870"/>
    </source>
</evidence>
<dbReference type="EMBL" id="CAJNOH010007567">
    <property type="protein sequence ID" value="CAF1460767.1"/>
    <property type="molecule type" value="Genomic_DNA"/>
</dbReference>
<dbReference type="Proteomes" id="UP000663854">
    <property type="component" value="Unassembled WGS sequence"/>
</dbReference>
<evidence type="ECO:0000313" key="1">
    <source>
        <dbReference type="EMBL" id="CAF1460767.1"/>
    </source>
</evidence>
<comment type="caution">
    <text evidence="2">The sequence shown here is derived from an EMBL/GenBank/DDBJ whole genome shotgun (WGS) entry which is preliminary data.</text>
</comment>
<feature type="non-terminal residue" evidence="2">
    <location>
        <position position="1"/>
    </location>
</feature>
<dbReference type="EMBL" id="CAJNOL010009227">
    <property type="protein sequence ID" value="CAF1641937.1"/>
    <property type="molecule type" value="Genomic_DNA"/>
</dbReference>
<sequence length="260" mass="31012">KINITIEKLNAKLIKTGETKKKKILENLTDFVPLQNYKFYCIDETPSAAKIQELINEAETTYKFTVFQFDDIAFNMHYIQIELIQQSISIIINVELFENWQVHSPLIHELFVVVFHRSKTIQLWGKPNQYEYNYEIYELYNTNGILNCHIVYIQDSFKIWYNKTFNHNENCGQILDFEDIDGPLCTCSYRPLKNLNDTWDLKQAIAYTFEERLDPENFHLYKCLAIIKLATVLNEKCSYEKIQDYIKINHLKQKVMFNFI</sequence>
<evidence type="ECO:0000313" key="2">
    <source>
        <dbReference type="EMBL" id="CAF1641937.1"/>
    </source>
</evidence>